<evidence type="ECO:0000313" key="1">
    <source>
        <dbReference type="EMBL" id="WGK69726.1"/>
    </source>
</evidence>
<organism evidence="1 2">
    <name type="scientific">Candidatus Haliotispira prima</name>
    <dbReference type="NCBI Taxonomy" id="3034016"/>
    <lineage>
        <taxon>Bacteria</taxon>
        <taxon>Pseudomonadati</taxon>
        <taxon>Spirochaetota</taxon>
        <taxon>Spirochaetia</taxon>
        <taxon>Spirochaetales</taxon>
        <taxon>Spirochaetaceae</taxon>
        <taxon>Candidatus Haliotispira</taxon>
    </lineage>
</organism>
<name>A0ABY8MI92_9SPIO</name>
<proteinExistence type="predicted"/>
<dbReference type="Proteomes" id="UP001228690">
    <property type="component" value="Chromosome"/>
</dbReference>
<dbReference type="EMBL" id="CP123443">
    <property type="protein sequence ID" value="WGK69726.1"/>
    <property type="molecule type" value="Genomic_DNA"/>
</dbReference>
<gene>
    <name evidence="1" type="ORF">P0082_02360</name>
</gene>
<reference evidence="1 2" key="1">
    <citation type="submission" date="2023-04" db="EMBL/GenBank/DDBJ databases">
        <title>Spirochaete genome identified in red abalone sample constitutes a novel genus.</title>
        <authorList>
            <person name="Sharma S.P."/>
            <person name="Purcell C.M."/>
            <person name="Hyde J.R."/>
            <person name="Severin A.J."/>
        </authorList>
    </citation>
    <scope>NUCLEOTIDE SEQUENCE [LARGE SCALE GENOMIC DNA]</scope>
    <source>
        <strain evidence="1 2">SP-2023</strain>
    </source>
</reference>
<accession>A0ABY8MI92</accession>
<keyword evidence="2" id="KW-1185">Reference proteome</keyword>
<protein>
    <submittedName>
        <fullName evidence="1">Uncharacterized protein</fullName>
    </submittedName>
</protein>
<dbReference type="RefSeq" id="WP_326927912.1">
    <property type="nucleotide sequence ID" value="NZ_CP123443.1"/>
</dbReference>
<evidence type="ECO:0000313" key="2">
    <source>
        <dbReference type="Proteomes" id="UP001228690"/>
    </source>
</evidence>
<sequence>MTDVESGGEAKFGVSASTNFVGATQALISLTPNKSGSAAFLAVADTEIIPSATAATALLAYREIDFSGTSPQIIQFALSISAIQNSTSGEVSGTTTAILQPGTAYKIVMYHSGNSTILRTFTTLGHLEEGYALAKPASDYIFDMSAHNFQTETDGKFRVPFVFPWVVNSGFTSEVLNKGGDETAVDNRIGSIDPSNIRIETNYNTLVNAFGDGTLGAVFLHTPRSGAVRKYALSFINNIGQGLTITYN</sequence>